<keyword evidence="2" id="KW-1003">Cell membrane</keyword>
<feature type="region of interest" description="Disordered" evidence="8">
    <location>
        <begin position="480"/>
        <end position="578"/>
    </location>
</feature>
<evidence type="ECO:0000259" key="11">
    <source>
        <dbReference type="Pfam" id="PF24878"/>
    </source>
</evidence>
<evidence type="ECO:0000256" key="2">
    <source>
        <dbReference type="ARBA" id="ARBA00022475"/>
    </source>
</evidence>
<feature type="transmembrane region" description="Helical" evidence="9">
    <location>
        <begin position="300"/>
        <end position="318"/>
    </location>
</feature>
<dbReference type="Proteomes" id="UP001434337">
    <property type="component" value="Chromosome"/>
</dbReference>
<dbReference type="PANTHER" id="PTHR33908:SF3">
    <property type="entry name" value="UNDECAPRENYL PHOSPHATE-ALPHA-4-AMINO-4-DEOXY-L-ARABINOSE ARABINOSYL TRANSFERASE"/>
    <property type="match status" value="1"/>
</dbReference>
<dbReference type="InterPro" id="IPR056785">
    <property type="entry name" value="YkcA/B-like_C"/>
</dbReference>
<feature type="compositionally biased region" description="Gly residues" evidence="8">
    <location>
        <begin position="484"/>
        <end position="510"/>
    </location>
</feature>
<feature type="domain" description="Putative mannosyltransferase YkcA/B-like C-terminal" evidence="11">
    <location>
        <begin position="586"/>
        <end position="672"/>
    </location>
</feature>
<dbReference type="EMBL" id="CP115965">
    <property type="protein sequence ID" value="WZW98018.1"/>
    <property type="molecule type" value="Genomic_DNA"/>
</dbReference>
<feature type="transmembrane region" description="Helical" evidence="9">
    <location>
        <begin position="156"/>
        <end position="173"/>
    </location>
</feature>
<feature type="transmembrane region" description="Helical" evidence="9">
    <location>
        <begin position="24"/>
        <end position="48"/>
    </location>
</feature>
<proteinExistence type="predicted"/>
<feature type="transmembrane region" description="Helical" evidence="9">
    <location>
        <begin position="99"/>
        <end position="120"/>
    </location>
</feature>
<keyword evidence="7 9" id="KW-0472">Membrane</keyword>
<evidence type="ECO:0000256" key="9">
    <source>
        <dbReference type="SAM" id="Phobius"/>
    </source>
</evidence>
<feature type="transmembrane region" description="Helical" evidence="9">
    <location>
        <begin position="385"/>
        <end position="403"/>
    </location>
</feature>
<feature type="transmembrane region" description="Helical" evidence="9">
    <location>
        <begin position="354"/>
        <end position="373"/>
    </location>
</feature>
<keyword evidence="13" id="KW-1185">Reference proteome</keyword>
<feature type="transmembrane region" description="Helical" evidence="9">
    <location>
        <begin position="330"/>
        <end position="348"/>
    </location>
</feature>
<protein>
    <submittedName>
        <fullName evidence="12">Glycosyltransferase family 39 protein</fullName>
        <ecNumber evidence="12">2.4.-.-</ecNumber>
    </submittedName>
</protein>
<feature type="transmembrane region" description="Helical" evidence="9">
    <location>
        <begin position="132"/>
        <end position="150"/>
    </location>
</feature>
<evidence type="ECO:0000256" key="5">
    <source>
        <dbReference type="ARBA" id="ARBA00022692"/>
    </source>
</evidence>
<feature type="compositionally biased region" description="Low complexity" evidence="8">
    <location>
        <begin position="511"/>
        <end position="539"/>
    </location>
</feature>
<dbReference type="InterPro" id="IPR050297">
    <property type="entry name" value="LipidA_mod_glycosyltrf_83"/>
</dbReference>
<keyword evidence="4 12" id="KW-0808">Transferase</keyword>
<accession>A0ABZ3C5I9</accession>
<dbReference type="PANTHER" id="PTHR33908">
    <property type="entry name" value="MANNOSYLTRANSFERASE YKCB-RELATED"/>
    <property type="match status" value="1"/>
</dbReference>
<name>A0ABZ3C5I9_9ACTN</name>
<comment type="subcellular location">
    <subcellularLocation>
        <location evidence="1">Cell membrane</location>
        <topology evidence="1">Multi-pass membrane protein</topology>
    </subcellularLocation>
</comment>
<reference evidence="12 13" key="1">
    <citation type="journal article" date="2023" name="Environ Microbiome">
        <title>A coral-associated actinobacterium mitigates coral bleaching under heat stress.</title>
        <authorList>
            <person name="Li J."/>
            <person name="Zou Y."/>
            <person name="Li Q."/>
            <person name="Zhang J."/>
            <person name="Bourne D.G."/>
            <person name="Lyu Y."/>
            <person name="Liu C."/>
            <person name="Zhang S."/>
        </authorList>
    </citation>
    <scope>NUCLEOTIDE SEQUENCE [LARGE SCALE GENOMIC DNA]</scope>
    <source>
        <strain evidence="12 13">SCSIO 13291</strain>
    </source>
</reference>
<keyword evidence="3 12" id="KW-0328">Glycosyltransferase</keyword>
<feature type="transmembrane region" description="Helical" evidence="9">
    <location>
        <begin position="225"/>
        <end position="246"/>
    </location>
</feature>
<evidence type="ECO:0000256" key="1">
    <source>
        <dbReference type="ARBA" id="ARBA00004651"/>
    </source>
</evidence>
<feature type="domain" description="Glycosyltransferase RgtA/B/C/D-like" evidence="10">
    <location>
        <begin position="84"/>
        <end position="239"/>
    </location>
</feature>
<evidence type="ECO:0000256" key="4">
    <source>
        <dbReference type="ARBA" id="ARBA00022679"/>
    </source>
</evidence>
<dbReference type="InterPro" id="IPR038731">
    <property type="entry name" value="RgtA/B/C-like"/>
</dbReference>
<feature type="transmembrane region" description="Helical" evidence="9">
    <location>
        <begin position="409"/>
        <end position="429"/>
    </location>
</feature>
<gene>
    <name evidence="12" type="ORF">PCC79_14135</name>
</gene>
<feature type="compositionally biased region" description="Gly residues" evidence="8">
    <location>
        <begin position="559"/>
        <end position="578"/>
    </location>
</feature>
<keyword evidence="5 9" id="KW-0812">Transmembrane</keyword>
<feature type="transmembrane region" description="Helical" evidence="9">
    <location>
        <begin position="180"/>
        <end position="213"/>
    </location>
</feature>
<evidence type="ECO:0000256" key="8">
    <source>
        <dbReference type="SAM" id="MobiDB-lite"/>
    </source>
</evidence>
<evidence type="ECO:0000259" key="10">
    <source>
        <dbReference type="Pfam" id="PF13231"/>
    </source>
</evidence>
<dbReference type="Pfam" id="PF13231">
    <property type="entry name" value="PMT_2"/>
    <property type="match status" value="1"/>
</dbReference>
<evidence type="ECO:0000313" key="13">
    <source>
        <dbReference type="Proteomes" id="UP001434337"/>
    </source>
</evidence>
<evidence type="ECO:0000256" key="6">
    <source>
        <dbReference type="ARBA" id="ARBA00022989"/>
    </source>
</evidence>
<keyword evidence="6 9" id="KW-1133">Transmembrane helix</keyword>
<feature type="transmembrane region" description="Helical" evidence="9">
    <location>
        <begin position="441"/>
        <end position="462"/>
    </location>
</feature>
<dbReference type="RefSeq" id="WP_342372197.1">
    <property type="nucleotide sequence ID" value="NZ_CP115965.1"/>
</dbReference>
<dbReference type="Pfam" id="PF24878">
    <property type="entry name" value="YkcB_C"/>
    <property type="match status" value="1"/>
</dbReference>
<dbReference type="EC" id="2.4.-.-" evidence="12"/>
<evidence type="ECO:0000256" key="7">
    <source>
        <dbReference type="ARBA" id="ARBA00023136"/>
    </source>
</evidence>
<evidence type="ECO:0000313" key="12">
    <source>
        <dbReference type="EMBL" id="WZW98018.1"/>
    </source>
</evidence>
<sequence length="688" mass="69974">MTASPAASAAPSLRDTSVVRTPRWIWVALASLMVLAGVGYAAGIPLGLVHNYYGPAVYAMAHSWEAWFWGAQDTQAMLTLDKLPGAFQLQALSARVFGYSTWSVLLPQVVAAVAAVGVLFATVRRWLGPRAALAAATVLATTPVVAALAHSQIVDTWLMFLLICAAWAWTRAVQSGRLGWLVLCGALVGAAFNVKMVQAWGVLPALAVAYWLFAPGTKRRRTGHVLVAGVVTAVVSLWWLVVASVVPADRRPWIDGSASNSAWAMVFGYNLFSRHTEGGGTPGGTGGWSYLFTSDVATQVGWLYPLALLGFAGGLWWLRSRPRTDPVRAGVVMWGVWLVTHALAFSLGRVAHSFYVEALAPAVAALAVAGVVLSWRAWRAGHASGWLLPAGVAASLAWTVWLQTRYPDFLSWLVPTVVVLGVVGLAALLAQRFLRTPPRAVAPAAAGALAASLLITPAAWAASTTQLGYSGSNIGPAAGPVQSMGGGGGMPRGGGAGGGRPPGGAQGGTTGAVPPGAPGATAPGAASSGDPGAAPTAPGNGRPDDLPASGQPGVPAGQGFSGPGGATRGAGGQPGVGEGQAAETLAWIRAHNPGTRFELAVVGSQGGGEYVLAGGAVLPIGGFTGSIPNVTAEQLAAMVSAGELHHVLLGGGGGQGRDRSGDAELTTWVTEHCEAATDAPVSGLYVCG</sequence>
<evidence type="ECO:0000256" key="3">
    <source>
        <dbReference type="ARBA" id="ARBA00022676"/>
    </source>
</evidence>
<dbReference type="GO" id="GO:0016757">
    <property type="term" value="F:glycosyltransferase activity"/>
    <property type="evidence" value="ECO:0007669"/>
    <property type="project" value="UniProtKB-KW"/>
</dbReference>
<organism evidence="12 13">
    <name type="scientific">Propioniciclava soli</name>
    <dbReference type="NCBI Taxonomy" id="2775081"/>
    <lineage>
        <taxon>Bacteria</taxon>
        <taxon>Bacillati</taxon>
        <taxon>Actinomycetota</taxon>
        <taxon>Actinomycetes</taxon>
        <taxon>Propionibacteriales</taxon>
        <taxon>Propionibacteriaceae</taxon>
        <taxon>Propioniciclava</taxon>
    </lineage>
</organism>